<evidence type="ECO:0000256" key="1">
    <source>
        <dbReference type="ARBA" id="ARBA00001974"/>
    </source>
</evidence>
<evidence type="ECO:0000256" key="2">
    <source>
        <dbReference type="ARBA" id="ARBA00003921"/>
    </source>
</evidence>
<gene>
    <name evidence="19" type="primary">murB</name>
    <name evidence="21" type="ORF">A2V91_01805</name>
</gene>
<keyword evidence="8 19" id="KW-0132">Cell division</keyword>
<evidence type="ECO:0000256" key="14">
    <source>
        <dbReference type="ARBA" id="ARBA00023002"/>
    </source>
</evidence>
<dbReference type="InterPro" id="IPR036318">
    <property type="entry name" value="FAD-bd_PCMH-like_sf"/>
</dbReference>
<dbReference type="GO" id="GO:0005829">
    <property type="term" value="C:cytosol"/>
    <property type="evidence" value="ECO:0007669"/>
    <property type="project" value="TreeGrafter"/>
</dbReference>
<evidence type="ECO:0000256" key="15">
    <source>
        <dbReference type="ARBA" id="ARBA00023306"/>
    </source>
</evidence>
<dbReference type="PANTHER" id="PTHR21071:SF4">
    <property type="entry name" value="UDP-N-ACETYLENOLPYRUVOYLGLUCOSAMINE REDUCTASE"/>
    <property type="match status" value="1"/>
</dbReference>
<dbReference type="PROSITE" id="PS51387">
    <property type="entry name" value="FAD_PCMH"/>
    <property type="match status" value="1"/>
</dbReference>
<dbReference type="AlphaFoldDB" id="A0A1F6T7H8"/>
<evidence type="ECO:0000256" key="6">
    <source>
        <dbReference type="ARBA" id="ARBA00015188"/>
    </source>
</evidence>
<keyword evidence="14 19" id="KW-0560">Oxidoreductase</keyword>
<dbReference type="GO" id="GO:0008762">
    <property type="term" value="F:UDP-N-acetylmuramate dehydrogenase activity"/>
    <property type="evidence" value="ECO:0007669"/>
    <property type="project" value="UniProtKB-UniRule"/>
</dbReference>
<dbReference type="InterPro" id="IPR016169">
    <property type="entry name" value="FAD-bd_PCMH_sub2"/>
</dbReference>
<comment type="pathway">
    <text evidence="4 19">Cell wall biogenesis; peptidoglycan biosynthesis.</text>
</comment>
<dbReference type="HAMAP" id="MF_00037">
    <property type="entry name" value="MurB"/>
    <property type="match status" value="1"/>
</dbReference>
<dbReference type="GO" id="GO:0051301">
    <property type="term" value="P:cell division"/>
    <property type="evidence" value="ECO:0007669"/>
    <property type="project" value="UniProtKB-KW"/>
</dbReference>
<dbReference type="InterPro" id="IPR036635">
    <property type="entry name" value="MurB_C_sf"/>
</dbReference>
<evidence type="ECO:0000259" key="20">
    <source>
        <dbReference type="PROSITE" id="PS51387"/>
    </source>
</evidence>
<dbReference type="Gene3D" id="3.90.78.10">
    <property type="entry name" value="UDP-N-acetylenolpyruvoylglucosamine reductase, C-terminal domain"/>
    <property type="match status" value="1"/>
</dbReference>
<dbReference type="Gene3D" id="3.30.43.10">
    <property type="entry name" value="Uridine Diphospho-n-acetylenolpyruvylglucosamine Reductase, domain 2"/>
    <property type="match status" value="1"/>
</dbReference>
<dbReference type="Gene3D" id="3.30.465.10">
    <property type="match status" value="1"/>
</dbReference>
<accession>A0A1F6T7H8</accession>
<comment type="caution">
    <text evidence="21">The sequence shown here is derived from an EMBL/GenBank/DDBJ whole genome shotgun (WGS) entry which is preliminary data.</text>
</comment>
<feature type="active site" evidence="19">
    <location>
        <position position="292"/>
    </location>
</feature>
<keyword evidence="7 19" id="KW-0963">Cytoplasm</keyword>
<evidence type="ECO:0000256" key="11">
    <source>
        <dbReference type="ARBA" id="ARBA00022857"/>
    </source>
</evidence>
<dbReference type="EMBL" id="MFSR01000003">
    <property type="protein sequence ID" value="OGI41091.1"/>
    <property type="molecule type" value="Genomic_DNA"/>
</dbReference>
<evidence type="ECO:0000256" key="18">
    <source>
        <dbReference type="ARBA" id="ARBA00048914"/>
    </source>
</evidence>
<evidence type="ECO:0000256" key="9">
    <source>
        <dbReference type="ARBA" id="ARBA00022630"/>
    </source>
</evidence>
<evidence type="ECO:0000256" key="8">
    <source>
        <dbReference type="ARBA" id="ARBA00022618"/>
    </source>
</evidence>
<dbReference type="InterPro" id="IPR016167">
    <property type="entry name" value="FAD-bd_PCMH_sub1"/>
</dbReference>
<dbReference type="Pfam" id="PF02873">
    <property type="entry name" value="MurB_C"/>
    <property type="match status" value="1"/>
</dbReference>
<comment type="similarity">
    <text evidence="19">Belongs to the MurB family.</text>
</comment>
<evidence type="ECO:0000256" key="13">
    <source>
        <dbReference type="ARBA" id="ARBA00022984"/>
    </source>
</evidence>
<evidence type="ECO:0000256" key="7">
    <source>
        <dbReference type="ARBA" id="ARBA00022490"/>
    </source>
</evidence>
<dbReference type="EC" id="1.3.1.98" evidence="5 19"/>
<reference evidence="21 22" key="1">
    <citation type="journal article" date="2016" name="Nat. Commun.">
        <title>Thousands of microbial genomes shed light on interconnected biogeochemical processes in an aquifer system.</title>
        <authorList>
            <person name="Anantharaman K."/>
            <person name="Brown C.T."/>
            <person name="Hug L.A."/>
            <person name="Sharon I."/>
            <person name="Castelle C.J."/>
            <person name="Probst A.J."/>
            <person name="Thomas B.C."/>
            <person name="Singh A."/>
            <person name="Wilkins M.J."/>
            <person name="Karaoz U."/>
            <person name="Brodie E.L."/>
            <person name="Williams K.H."/>
            <person name="Hubbard S.S."/>
            <person name="Banfield J.F."/>
        </authorList>
    </citation>
    <scope>NUCLEOTIDE SEQUENCE [LARGE SCALE GENOMIC DNA]</scope>
</reference>
<feature type="active site" description="Proton donor" evidence="19">
    <location>
        <position position="222"/>
    </location>
</feature>
<dbReference type="GO" id="GO:0071949">
    <property type="term" value="F:FAD binding"/>
    <property type="evidence" value="ECO:0007669"/>
    <property type="project" value="InterPro"/>
</dbReference>
<proteinExistence type="inferred from homology"/>
<organism evidence="21 22">
    <name type="scientific">Candidatus Muproteobacteria bacterium RBG_16_64_10</name>
    <dbReference type="NCBI Taxonomy" id="1817757"/>
    <lineage>
        <taxon>Bacteria</taxon>
        <taxon>Pseudomonadati</taxon>
        <taxon>Pseudomonadota</taxon>
        <taxon>Candidatus Muproteobacteria</taxon>
    </lineage>
</organism>
<dbReference type="InterPro" id="IPR011601">
    <property type="entry name" value="MurB_C"/>
</dbReference>
<dbReference type="Proteomes" id="UP000179334">
    <property type="component" value="Unassembled WGS sequence"/>
</dbReference>
<keyword evidence="9 19" id="KW-0285">Flavoprotein</keyword>
<comment type="subcellular location">
    <subcellularLocation>
        <location evidence="3 19">Cytoplasm</location>
    </subcellularLocation>
</comment>
<keyword evidence="12 19" id="KW-0133">Cell shape</keyword>
<comment type="cofactor">
    <cofactor evidence="1 19">
        <name>FAD</name>
        <dbReference type="ChEBI" id="CHEBI:57692"/>
    </cofactor>
</comment>
<dbReference type="PANTHER" id="PTHR21071">
    <property type="entry name" value="UDP-N-ACETYLENOLPYRUVOYLGLUCOSAMINE REDUCTASE"/>
    <property type="match status" value="1"/>
</dbReference>
<dbReference type="InterPro" id="IPR006094">
    <property type="entry name" value="Oxid_FAD_bind_N"/>
</dbReference>
<keyword evidence="13 19" id="KW-0573">Peptidoglycan synthesis</keyword>
<evidence type="ECO:0000256" key="10">
    <source>
        <dbReference type="ARBA" id="ARBA00022827"/>
    </source>
</evidence>
<name>A0A1F6T7H8_9PROT</name>
<dbReference type="NCBIfam" id="NF010480">
    <property type="entry name" value="PRK13905.1"/>
    <property type="match status" value="1"/>
</dbReference>
<keyword evidence="11 19" id="KW-0521">NADP</keyword>
<keyword evidence="16 19" id="KW-0961">Cell wall biogenesis/degradation</keyword>
<dbReference type="InterPro" id="IPR016166">
    <property type="entry name" value="FAD-bd_PCMH"/>
</dbReference>
<evidence type="ECO:0000256" key="16">
    <source>
        <dbReference type="ARBA" id="ARBA00023316"/>
    </source>
</evidence>
<feature type="domain" description="FAD-binding PCMH-type" evidence="20">
    <location>
        <begin position="28"/>
        <end position="228"/>
    </location>
</feature>
<evidence type="ECO:0000256" key="4">
    <source>
        <dbReference type="ARBA" id="ARBA00004752"/>
    </source>
</evidence>
<evidence type="ECO:0000256" key="12">
    <source>
        <dbReference type="ARBA" id="ARBA00022960"/>
    </source>
</evidence>
<dbReference type="InterPro" id="IPR003170">
    <property type="entry name" value="MurB"/>
</dbReference>
<dbReference type="NCBIfam" id="TIGR00179">
    <property type="entry name" value="murB"/>
    <property type="match status" value="1"/>
</dbReference>
<evidence type="ECO:0000313" key="22">
    <source>
        <dbReference type="Proteomes" id="UP000179334"/>
    </source>
</evidence>
<dbReference type="GO" id="GO:0009252">
    <property type="term" value="P:peptidoglycan biosynthetic process"/>
    <property type="evidence" value="ECO:0007669"/>
    <property type="project" value="UniProtKB-UniRule"/>
</dbReference>
<dbReference type="GO" id="GO:0071555">
    <property type="term" value="P:cell wall organization"/>
    <property type="evidence" value="ECO:0007669"/>
    <property type="project" value="UniProtKB-KW"/>
</dbReference>
<evidence type="ECO:0000256" key="17">
    <source>
        <dbReference type="ARBA" id="ARBA00031026"/>
    </source>
</evidence>
<dbReference type="UniPathway" id="UPA00219"/>
<comment type="function">
    <text evidence="2 19">Cell wall formation.</text>
</comment>
<dbReference type="SUPFAM" id="SSF56176">
    <property type="entry name" value="FAD-binding/transporter-associated domain-like"/>
    <property type="match status" value="1"/>
</dbReference>
<dbReference type="SUPFAM" id="SSF56194">
    <property type="entry name" value="Uridine diphospho-N-Acetylenolpyruvylglucosamine reductase, MurB, C-terminal domain"/>
    <property type="match status" value="1"/>
</dbReference>
<dbReference type="Pfam" id="PF01565">
    <property type="entry name" value="FAD_binding_4"/>
    <property type="match status" value="1"/>
</dbReference>
<dbReference type="GO" id="GO:0008360">
    <property type="term" value="P:regulation of cell shape"/>
    <property type="evidence" value="ECO:0007669"/>
    <property type="project" value="UniProtKB-KW"/>
</dbReference>
<evidence type="ECO:0000256" key="19">
    <source>
        <dbReference type="HAMAP-Rule" id="MF_00037"/>
    </source>
</evidence>
<keyword evidence="10 19" id="KW-0274">FAD</keyword>
<evidence type="ECO:0000313" key="21">
    <source>
        <dbReference type="EMBL" id="OGI41091.1"/>
    </source>
</evidence>
<evidence type="ECO:0000256" key="3">
    <source>
        <dbReference type="ARBA" id="ARBA00004496"/>
    </source>
</evidence>
<feature type="active site" evidence="19">
    <location>
        <position position="173"/>
    </location>
</feature>
<evidence type="ECO:0000256" key="5">
    <source>
        <dbReference type="ARBA" id="ARBA00012518"/>
    </source>
</evidence>
<sequence length="307" mass="32721">MIPNAHPMKGLRGKLRINERMSKHTSWRVGGPADYYYIPADLDDLEQFLAGLPAGEPLTWIGLGSNLLVRDGGIRGTVVATSGALNGLSLHDTQLVRAEAGVACAKLARFSVQQGFNGAEFFAGIPGTVGGALAMNAGAFGGETWSLVEAVETIDRHGHVSVRRPEEFSIGYRSVEGRPGEWFVAGHFRLERGEPGSGKALIKSLLARRGAAQPTQLPNAGSVFRNPPGDYAARLIEAAGLKGLCEGDACVSDLHANFIVNRGGASALQIERLIRTLQTRVEQAHGVRLEPEVRIIGEALPGEPHEP</sequence>
<comment type="catalytic activity">
    <reaction evidence="18 19">
        <text>UDP-N-acetyl-alpha-D-muramate + NADP(+) = UDP-N-acetyl-3-O-(1-carboxyvinyl)-alpha-D-glucosamine + NADPH + H(+)</text>
        <dbReference type="Rhea" id="RHEA:12248"/>
        <dbReference type="ChEBI" id="CHEBI:15378"/>
        <dbReference type="ChEBI" id="CHEBI:57783"/>
        <dbReference type="ChEBI" id="CHEBI:58349"/>
        <dbReference type="ChEBI" id="CHEBI:68483"/>
        <dbReference type="ChEBI" id="CHEBI:70757"/>
        <dbReference type="EC" id="1.3.1.98"/>
    </reaction>
</comment>
<keyword evidence="15 19" id="KW-0131">Cell cycle</keyword>
<protein>
    <recommendedName>
        <fullName evidence="6 19">UDP-N-acetylenolpyruvoylglucosamine reductase</fullName>
        <ecNumber evidence="5 19">1.3.1.98</ecNumber>
    </recommendedName>
    <alternativeName>
        <fullName evidence="17 19">UDP-N-acetylmuramate dehydrogenase</fullName>
    </alternativeName>
</protein>